<accession>A0ABW8JDA3</accession>
<evidence type="ECO:0000313" key="2">
    <source>
        <dbReference type="EMBL" id="MFK2899067.1"/>
    </source>
</evidence>
<organism evidence="2 3">
    <name type="scientific">Dyella jejuensis</name>
    <dbReference type="NCBI Taxonomy" id="1432009"/>
    <lineage>
        <taxon>Bacteria</taxon>
        <taxon>Pseudomonadati</taxon>
        <taxon>Pseudomonadota</taxon>
        <taxon>Gammaproteobacteria</taxon>
        <taxon>Lysobacterales</taxon>
        <taxon>Rhodanobacteraceae</taxon>
        <taxon>Dyella</taxon>
    </lineage>
</organism>
<feature type="transmembrane region" description="Helical" evidence="1">
    <location>
        <begin position="106"/>
        <end position="126"/>
    </location>
</feature>
<dbReference type="RefSeq" id="WP_404544459.1">
    <property type="nucleotide sequence ID" value="NZ_JADIKJ010000002.1"/>
</dbReference>
<keyword evidence="1" id="KW-0812">Transmembrane</keyword>
<feature type="transmembrane region" description="Helical" evidence="1">
    <location>
        <begin position="79"/>
        <end position="100"/>
    </location>
</feature>
<name>A0ABW8JDA3_9GAMM</name>
<evidence type="ECO:0000313" key="3">
    <source>
        <dbReference type="Proteomes" id="UP001620461"/>
    </source>
</evidence>
<keyword evidence="3" id="KW-1185">Reference proteome</keyword>
<dbReference type="InterPro" id="IPR009339">
    <property type="entry name" value="DUF998"/>
</dbReference>
<reference evidence="2 3" key="1">
    <citation type="submission" date="2020-10" db="EMBL/GenBank/DDBJ databases">
        <title>Phylogeny of dyella-like bacteria.</title>
        <authorList>
            <person name="Fu J."/>
        </authorList>
    </citation>
    <scope>NUCLEOTIDE SEQUENCE [LARGE SCALE GENOMIC DNA]</scope>
    <source>
        <strain evidence="2 3">JP1</strain>
    </source>
</reference>
<keyword evidence="1" id="KW-0472">Membrane</keyword>
<dbReference type="Proteomes" id="UP001620461">
    <property type="component" value="Unassembled WGS sequence"/>
</dbReference>
<feature type="transmembrane region" description="Helical" evidence="1">
    <location>
        <begin position="133"/>
        <end position="155"/>
    </location>
</feature>
<comment type="caution">
    <text evidence="2">The sequence shown here is derived from an EMBL/GenBank/DDBJ whole genome shotgun (WGS) entry which is preliminary data.</text>
</comment>
<feature type="transmembrane region" description="Helical" evidence="1">
    <location>
        <begin position="12"/>
        <end position="33"/>
    </location>
</feature>
<sequence>MTNIAIRQATFTPLGAMLVPIAIGLFVPGYSVLSQQMSELEMYATLPNVATRVAAIVSGLSIALFGMGLLLRYPRESRFTMLAAVIFGVSMIGNGVFTMGSPWHGLYGIGLFDMLVPAFFAAEIAAPRGLKSLTTASMAVSVVCLVYNWSMIVHLDPPGLQGLTQRIFSVIAFGWYSLASLAISQVDDRVVMRH</sequence>
<evidence type="ECO:0000256" key="1">
    <source>
        <dbReference type="SAM" id="Phobius"/>
    </source>
</evidence>
<dbReference type="EMBL" id="JADIKJ010000002">
    <property type="protein sequence ID" value="MFK2899067.1"/>
    <property type="molecule type" value="Genomic_DNA"/>
</dbReference>
<dbReference type="Pfam" id="PF06197">
    <property type="entry name" value="DUF998"/>
    <property type="match status" value="1"/>
</dbReference>
<feature type="transmembrane region" description="Helical" evidence="1">
    <location>
        <begin position="167"/>
        <end position="186"/>
    </location>
</feature>
<keyword evidence="1" id="KW-1133">Transmembrane helix</keyword>
<proteinExistence type="predicted"/>
<protein>
    <submittedName>
        <fullName evidence="2">DUF998 domain-containing protein</fullName>
    </submittedName>
</protein>
<gene>
    <name evidence="2" type="ORF">ISP15_01815</name>
</gene>
<feature type="transmembrane region" description="Helical" evidence="1">
    <location>
        <begin position="53"/>
        <end position="72"/>
    </location>
</feature>